<proteinExistence type="predicted"/>
<dbReference type="InterPro" id="IPR000073">
    <property type="entry name" value="AB_hydrolase_1"/>
</dbReference>
<sequence>MAGAVIWPVAALAAIAAAPFLREAAKPRISNARTDAPGEFVQLSRGITHYHWRGRRDGPVAVCVHGLTTPSRVWDAIADDLIAQGFRVLVYDLYGRGYSDRPYGRQDSAFFLDQLEELLAHLNLHDDITLLGYSMGGAIATRFAARHARMLRQLILFAPVGMGHQLGRAQKLADLPVLGDWLMRVLFARSQQQAVAAEATLPTFIPGMGAYQLSQPKTSGYVPAVLSSLRGIIAEPRRDDHLKLARSGLPMLALWGAEDRTIPIAARDVAAGWNPALQHHTVAGAGHGLVYTHTPDLTAAMRAFMAQAGTA</sequence>
<dbReference type="OrthoDB" id="7267294at2"/>
<dbReference type="Pfam" id="PF00561">
    <property type="entry name" value="Abhydrolase_1"/>
    <property type="match status" value="1"/>
</dbReference>
<organism evidence="2 3">
    <name type="scientific">Thalassobius vesicularis</name>
    <dbReference type="NCBI Taxonomy" id="1294297"/>
    <lineage>
        <taxon>Bacteria</taxon>
        <taxon>Pseudomonadati</taxon>
        <taxon>Pseudomonadota</taxon>
        <taxon>Alphaproteobacteria</taxon>
        <taxon>Rhodobacterales</taxon>
        <taxon>Roseobacteraceae</taxon>
        <taxon>Thalassovita</taxon>
    </lineage>
</organism>
<keyword evidence="3" id="KW-1185">Reference proteome</keyword>
<dbReference type="EMBL" id="SSMD01000004">
    <property type="protein sequence ID" value="THD73913.1"/>
    <property type="molecule type" value="Genomic_DNA"/>
</dbReference>
<dbReference type="PANTHER" id="PTHR43798:SF33">
    <property type="entry name" value="HYDROLASE, PUTATIVE (AFU_ORTHOLOGUE AFUA_2G14860)-RELATED"/>
    <property type="match status" value="1"/>
</dbReference>
<comment type="caution">
    <text evidence="2">The sequence shown here is derived from an EMBL/GenBank/DDBJ whole genome shotgun (WGS) entry which is preliminary data.</text>
</comment>
<dbReference type="PANTHER" id="PTHR43798">
    <property type="entry name" value="MONOACYLGLYCEROL LIPASE"/>
    <property type="match status" value="1"/>
</dbReference>
<name>A0A4S3M8M1_9RHOB</name>
<feature type="domain" description="AB hydrolase-1" evidence="1">
    <location>
        <begin position="62"/>
        <end position="293"/>
    </location>
</feature>
<dbReference type="Proteomes" id="UP000306113">
    <property type="component" value="Unassembled WGS sequence"/>
</dbReference>
<dbReference type="Gene3D" id="3.40.50.1820">
    <property type="entry name" value="alpha/beta hydrolase"/>
    <property type="match status" value="1"/>
</dbReference>
<evidence type="ECO:0000313" key="3">
    <source>
        <dbReference type="Proteomes" id="UP000306113"/>
    </source>
</evidence>
<dbReference type="RefSeq" id="WP_136339124.1">
    <property type="nucleotide sequence ID" value="NZ_SSMD01000004.1"/>
</dbReference>
<dbReference type="SUPFAM" id="SSF53474">
    <property type="entry name" value="alpha/beta-Hydrolases"/>
    <property type="match status" value="1"/>
</dbReference>
<gene>
    <name evidence="2" type="ORF">E7681_09885</name>
</gene>
<accession>A0A4S3M8M1</accession>
<dbReference type="GO" id="GO:0016020">
    <property type="term" value="C:membrane"/>
    <property type="evidence" value="ECO:0007669"/>
    <property type="project" value="TreeGrafter"/>
</dbReference>
<dbReference type="GO" id="GO:0046464">
    <property type="term" value="P:acylglycerol catabolic process"/>
    <property type="evidence" value="ECO:0007669"/>
    <property type="project" value="TreeGrafter"/>
</dbReference>
<dbReference type="InterPro" id="IPR029058">
    <property type="entry name" value="AB_hydrolase_fold"/>
</dbReference>
<evidence type="ECO:0000259" key="1">
    <source>
        <dbReference type="Pfam" id="PF00561"/>
    </source>
</evidence>
<keyword evidence="2" id="KW-0378">Hydrolase</keyword>
<protein>
    <submittedName>
        <fullName evidence="2">Alpha/beta hydrolase</fullName>
    </submittedName>
</protein>
<evidence type="ECO:0000313" key="2">
    <source>
        <dbReference type="EMBL" id="THD73913.1"/>
    </source>
</evidence>
<reference evidence="2 3" key="1">
    <citation type="submission" date="2019-04" db="EMBL/GenBank/DDBJ databases">
        <title>Draft genome sequence of Youngimonas vesicularis.</title>
        <authorList>
            <person name="Hameed A."/>
        </authorList>
    </citation>
    <scope>NUCLEOTIDE SEQUENCE [LARGE SCALE GENOMIC DNA]</scope>
    <source>
        <strain evidence="2 3">CC-AMW-E</strain>
    </source>
</reference>
<dbReference type="GO" id="GO:0047372">
    <property type="term" value="F:monoacylglycerol lipase activity"/>
    <property type="evidence" value="ECO:0007669"/>
    <property type="project" value="TreeGrafter"/>
</dbReference>
<dbReference type="PRINTS" id="PR00111">
    <property type="entry name" value="ABHYDROLASE"/>
</dbReference>
<dbReference type="AlphaFoldDB" id="A0A4S3M8M1"/>
<dbReference type="InterPro" id="IPR050266">
    <property type="entry name" value="AB_hydrolase_sf"/>
</dbReference>